<evidence type="ECO:0000256" key="1">
    <source>
        <dbReference type="ARBA" id="ARBA00004651"/>
    </source>
</evidence>
<dbReference type="AlphaFoldDB" id="A0A1N6FWA5"/>
<evidence type="ECO:0000256" key="5">
    <source>
        <dbReference type="ARBA" id="ARBA00023136"/>
    </source>
</evidence>
<dbReference type="Pfam" id="PF12698">
    <property type="entry name" value="ABC2_membrane_3"/>
    <property type="match status" value="1"/>
</dbReference>
<dbReference type="STRING" id="28230.SAMN05878443_0863"/>
<accession>A0A1N6FWA5</accession>
<evidence type="ECO:0000259" key="7">
    <source>
        <dbReference type="Pfam" id="PF12698"/>
    </source>
</evidence>
<dbReference type="InterPro" id="IPR013525">
    <property type="entry name" value="ABC2_TM"/>
</dbReference>
<comment type="subcellular location">
    <subcellularLocation>
        <location evidence="1">Cell membrane</location>
        <topology evidence="1">Multi-pass membrane protein</topology>
    </subcellularLocation>
</comment>
<feature type="transmembrane region" description="Helical" evidence="6">
    <location>
        <begin position="251"/>
        <end position="269"/>
    </location>
</feature>
<keyword evidence="9" id="KW-1185">Reference proteome</keyword>
<dbReference type="GO" id="GO:0140359">
    <property type="term" value="F:ABC-type transporter activity"/>
    <property type="evidence" value="ECO:0007669"/>
    <property type="project" value="InterPro"/>
</dbReference>
<sequence length="334" mass="37184">MQLLCCDSIYELLEDENFAEIMIVEEFDNLSSATQAMNKDEIAGFITIPENFSYHVWQSIYHEEDTSSALNMTVNEAENMASIIIESVVTTFVAQYNLETSIALATNGQAEAENQTIQQGEKVQLSVEEPVSAFQYYTIGMGVMFALSTAPIIATRAFKEKEQHVFGRIMLSGTKPLTYLSSKMISGTLITFVQLAILFALSTLIFGTFKGRDSDFWINVVYTTGLYSLLVGSLASILTSISLYANDNRTVGFFGSFVSVFAFLGGSYTPVEQFSEYLKQVGNWTPNGAMMTSYLQLLQGFDFQEVLPLMLRVIGMTVISLLMAVIIFPKRRLD</sequence>
<keyword evidence="5 6" id="KW-0472">Membrane</keyword>
<dbReference type="EMBL" id="FSRN01000001">
    <property type="protein sequence ID" value="SIN99579.1"/>
    <property type="molecule type" value="Genomic_DNA"/>
</dbReference>
<keyword evidence="2" id="KW-1003">Cell membrane</keyword>
<evidence type="ECO:0000313" key="8">
    <source>
        <dbReference type="EMBL" id="SIN99579.1"/>
    </source>
</evidence>
<name>A0A1N6FWA5_9LACT</name>
<dbReference type="PANTHER" id="PTHR30294">
    <property type="entry name" value="MEMBRANE COMPONENT OF ABC TRANSPORTER YHHJ-RELATED"/>
    <property type="match status" value="1"/>
</dbReference>
<dbReference type="InterPro" id="IPR051449">
    <property type="entry name" value="ABC-2_transporter_component"/>
</dbReference>
<keyword evidence="4 6" id="KW-1133">Transmembrane helix</keyword>
<feature type="transmembrane region" description="Helical" evidence="6">
    <location>
        <begin position="226"/>
        <end position="244"/>
    </location>
</feature>
<feature type="transmembrane region" description="Helical" evidence="6">
    <location>
        <begin position="309"/>
        <end position="328"/>
    </location>
</feature>
<feature type="transmembrane region" description="Helical" evidence="6">
    <location>
        <begin position="134"/>
        <end position="154"/>
    </location>
</feature>
<dbReference type="PANTHER" id="PTHR30294:SF48">
    <property type="entry name" value="LINEARMYCIN RESISTANCE PERMEASE PROTEIN LNRM"/>
    <property type="match status" value="1"/>
</dbReference>
<dbReference type="Gene3D" id="3.40.1710.10">
    <property type="entry name" value="abc type-2 transporter like domain"/>
    <property type="match status" value="1"/>
</dbReference>
<feature type="domain" description="ABC-2 type transporter transmembrane" evidence="7">
    <location>
        <begin position="19"/>
        <end position="325"/>
    </location>
</feature>
<dbReference type="Proteomes" id="UP000184758">
    <property type="component" value="Unassembled WGS sequence"/>
</dbReference>
<evidence type="ECO:0000313" key="9">
    <source>
        <dbReference type="Proteomes" id="UP000184758"/>
    </source>
</evidence>
<evidence type="ECO:0000256" key="3">
    <source>
        <dbReference type="ARBA" id="ARBA00022692"/>
    </source>
</evidence>
<evidence type="ECO:0000256" key="4">
    <source>
        <dbReference type="ARBA" id="ARBA00022989"/>
    </source>
</evidence>
<gene>
    <name evidence="8" type="ORF">SAMN05878443_0863</name>
</gene>
<evidence type="ECO:0000256" key="2">
    <source>
        <dbReference type="ARBA" id="ARBA00022475"/>
    </source>
</evidence>
<reference evidence="9" key="1">
    <citation type="submission" date="2016-11" db="EMBL/GenBank/DDBJ databases">
        <authorList>
            <person name="Varghese N."/>
            <person name="Submissions S."/>
        </authorList>
    </citation>
    <scope>NUCLEOTIDE SEQUENCE [LARGE SCALE GENOMIC DNA]</scope>
    <source>
        <strain evidence="9">313</strain>
    </source>
</reference>
<dbReference type="eggNOG" id="COG0842">
    <property type="taxonomic scope" value="Bacteria"/>
</dbReference>
<organism evidence="8 9">
    <name type="scientific">Carnobacterium alterfunditum</name>
    <dbReference type="NCBI Taxonomy" id="28230"/>
    <lineage>
        <taxon>Bacteria</taxon>
        <taxon>Bacillati</taxon>
        <taxon>Bacillota</taxon>
        <taxon>Bacilli</taxon>
        <taxon>Lactobacillales</taxon>
        <taxon>Carnobacteriaceae</taxon>
        <taxon>Carnobacterium</taxon>
    </lineage>
</organism>
<feature type="transmembrane region" description="Helical" evidence="6">
    <location>
        <begin position="184"/>
        <end position="206"/>
    </location>
</feature>
<dbReference type="GO" id="GO:0005886">
    <property type="term" value="C:plasma membrane"/>
    <property type="evidence" value="ECO:0007669"/>
    <property type="project" value="UniProtKB-SubCell"/>
</dbReference>
<protein>
    <submittedName>
        <fullName evidence="8">ABC-2 type transport system permease protein</fullName>
    </submittedName>
</protein>
<proteinExistence type="predicted"/>
<keyword evidence="3 6" id="KW-0812">Transmembrane</keyword>
<evidence type="ECO:0000256" key="6">
    <source>
        <dbReference type="SAM" id="Phobius"/>
    </source>
</evidence>
<dbReference type="OrthoDB" id="3078158at2"/>